<comment type="caution">
    <text evidence="2">The sequence shown here is derived from an EMBL/GenBank/DDBJ whole genome shotgun (WGS) entry which is preliminary data.</text>
</comment>
<dbReference type="OrthoDB" id="2448811at2759"/>
<evidence type="ECO:0000313" key="3">
    <source>
        <dbReference type="Proteomes" id="UP000749646"/>
    </source>
</evidence>
<feature type="non-terminal residue" evidence="2">
    <location>
        <position position="1"/>
    </location>
</feature>
<evidence type="ECO:0000313" key="2">
    <source>
        <dbReference type="EMBL" id="KAF9981849.1"/>
    </source>
</evidence>
<accession>A0A9P6SMH6</accession>
<feature type="region of interest" description="Disordered" evidence="1">
    <location>
        <begin position="1"/>
        <end position="22"/>
    </location>
</feature>
<name>A0A9P6SMH6_9FUNG</name>
<dbReference type="AlphaFoldDB" id="A0A9P6SMH6"/>
<keyword evidence="3" id="KW-1185">Reference proteome</keyword>
<dbReference type="EMBL" id="JAAAHW010003652">
    <property type="protein sequence ID" value="KAF9981849.1"/>
    <property type="molecule type" value="Genomic_DNA"/>
</dbReference>
<sequence length="115" mass="12899">MSPAASQQLLPPPPKKSKKSSFIRGKAGFAWLEKRLPPASMGLDDETLNNKSWNYHNQGRLLDEMEIEAAKGYVDRITDQHYLMKDVMGGNYHVPMDLTFKCVLENGCGAGDWTL</sequence>
<protein>
    <submittedName>
        <fullName evidence="2">Uncharacterized protein</fullName>
    </submittedName>
</protein>
<reference evidence="2" key="1">
    <citation type="journal article" date="2020" name="Fungal Divers.">
        <title>Resolving the Mortierellaceae phylogeny through synthesis of multi-gene phylogenetics and phylogenomics.</title>
        <authorList>
            <person name="Vandepol N."/>
            <person name="Liber J."/>
            <person name="Desiro A."/>
            <person name="Na H."/>
            <person name="Kennedy M."/>
            <person name="Barry K."/>
            <person name="Grigoriev I.V."/>
            <person name="Miller A.N."/>
            <person name="O'Donnell K."/>
            <person name="Stajich J.E."/>
            <person name="Bonito G."/>
        </authorList>
    </citation>
    <scope>NUCLEOTIDE SEQUENCE</scope>
    <source>
        <strain evidence="2">MES-2147</strain>
    </source>
</reference>
<gene>
    <name evidence="2" type="ORF">BGZ65_003508</name>
</gene>
<organism evidence="2 3">
    <name type="scientific">Modicella reniformis</name>
    <dbReference type="NCBI Taxonomy" id="1440133"/>
    <lineage>
        <taxon>Eukaryota</taxon>
        <taxon>Fungi</taxon>
        <taxon>Fungi incertae sedis</taxon>
        <taxon>Mucoromycota</taxon>
        <taxon>Mortierellomycotina</taxon>
        <taxon>Mortierellomycetes</taxon>
        <taxon>Mortierellales</taxon>
        <taxon>Mortierellaceae</taxon>
        <taxon>Modicella</taxon>
    </lineage>
</organism>
<dbReference type="Proteomes" id="UP000749646">
    <property type="component" value="Unassembled WGS sequence"/>
</dbReference>
<evidence type="ECO:0000256" key="1">
    <source>
        <dbReference type="SAM" id="MobiDB-lite"/>
    </source>
</evidence>
<proteinExistence type="predicted"/>